<dbReference type="AlphaFoldDB" id="A0A6V7KSC1"/>
<dbReference type="Pfam" id="PF26634">
    <property type="entry name" value="DUF8207"/>
    <property type="match status" value="1"/>
</dbReference>
<accession>A0A6V7KSC1</accession>
<sequence>MRRKQLHKESDVLQHIAQASAAIRRKHKELKLGKVETQRVMDEAQKPVTTPLQKLVDQTDLKQFPQIRKWHENDTLLQNIDPDDQSVLDILDSPHRRDSQRDANTAFISTPDHTPKSIFESSQSQIASVDRPAEHEPITESSTVASRIEEYLKKLETKNVKDLDVEYGIRRLKNGLKLGNANVQFTGDKMSIFDKIYKLTPGLTSLIFEKGSFTTTPTESDWNVYSSLIRETSAHRKNYEPLAQIRKSNTPKFRNVIKPLFFPSSSSTPYSQKSGSALLPKYMLAPRSTAKEFDYIYWDDPNELVDRLRLLMASQAAGNTSHTNEIFSIIEELREAGIVY</sequence>
<name>A0A6V7KSC1_9HYME</name>
<protein>
    <recommendedName>
        <fullName evidence="2">DUF8207 domain-containing protein</fullName>
    </recommendedName>
</protein>
<evidence type="ECO:0000256" key="1">
    <source>
        <dbReference type="SAM" id="MobiDB-lite"/>
    </source>
</evidence>
<feature type="compositionally biased region" description="Polar residues" evidence="1">
    <location>
        <begin position="102"/>
        <end position="112"/>
    </location>
</feature>
<feature type="region of interest" description="Disordered" evidence="1">
    <location>
        <begin position="94"/>
        <end position="115"/>
    </location>
</feature>
<dbReference type="InterPro" id="IPR058520">
    <property type="entry name" value="DUF8207"/>
</dbReference>
<evidence type="ECO:0000313" key="3">
    <source>
        <dbReference type="EMBL" id="CAD1565400.1"/>
    </source>
</evidence>
<feature type="domain" description="DUF8207" evidence="2">
    <location>
        <begin position="163"/>
        <end position="261"/>
    </location>
</feature>
<dbReference type="PANTHER" id="PTHR35374:SF1">
    <property type="entry name" value="PROTEIN KINASE DOMAIN-CONTAINING PROTEIN"/>
    <property type="match status" value="1"/>
</dbReference>
<organism evidence="3">
    <name type="scientific">Bracon brevicornis</name>
    <dbReference type="NCBI Taxonomy" id="1563983"/>
    <lineage>
        <taxon>Eukaryota</taxon>
        <taxon>Metazoa</taxon>
        <taxon>Ecdysozoa</taxon>
        <taxon>Arthropoda</taxon>
        <taxon>Hexapoda</taxon>
        <taxon>Insecta</taxon>
        <taxon>Pterygota</taxon>
        <taxon>Neoptera</taxon>
        <taxon>Endopterygota</taxon>
        <taxon>Hymenoptera</taxon>
        <taxon>Apocrita</taxon>
        <taxon>Ichneumonoidea</taxon>
        <taxon>Braconidae</taxon>
        <taxon>Braconinae</taxon>
        <taxon>Bracon</taxon>
    </lineage>
</organism>
<evidence type="ECO:0000259" key="2">
    <source>
        <dbReference type="Pfam" id="PF26634"/>
    </source>
</evidence>
<dbReference type="EMBL" id="CADCXW020000174">
    <property type="protein sequence ID" value="CAD1565400.1"/>
    <property type="molecule type" value="Genomic_DNA"/>
</dbReference>
<dbReference type="PANTHER" id="PTHR35374">
    <property type="entry name" value="CYCLIN-DEPENDENT KINASE 11A-LIKE"/>
    <property type="match status" value="1"/>
</dbReference>
<reference evidence="3" key="1">
    <citation type="submission" date="2020-07" db="EMBL/GenBank/DDBJ databases">
        <authorList>
            <person name="Ferguson B K."/>
        </authorList>
    </citation>
    <scope>NUCLEOTIDE SEQUENCE</scope>
    <source>
        <strain evidence="3">L06</strain>
    </source>
</reference>
<proteinExistence type="predicted"/>
<gene>
    <name evidence="3" type="ORF">BBRV_LOCUS83775</name>
</gene>